<evidence type="ECO:0008006" key="3">
    <source>
        <dbReference type="Google" id="ProtNLM"/>
    </source>
</evidence>
<evidence type="ECO:0000313" key="2">
    <source>
        <dbReference type="Proteomes" id="UP000679992"/>
    </source>
</evidence>
<reference evidence="1 2" key="1">
    <citation type="submission" date="2021-03" db="EMBL/GenBank/DDBJ databases">
        <title>Antimicrobial resistance genes in bacteria isolated from Japanese honey, and their potential for conferring macrolide and lincosamide resistance in the American foulbrood pathogen Paenibacillus larvae.</title>
        <authorList>
            <person name="Okamoto M."/>
            <person name="Kumagai M."/>
            <person name="Kanamori H."/>
            <person name="Takamatsu D."/>
        </authorList>
    </citation>
    <scope>NUCLEOTIDE SEQUENCE [LARGE SCALE GENOMIC DNA]</scope>
    <source>
        <strain evidence="1 2">J42TS3</strain>
    </source>
</reference>
<sequence>MSDAIKKEKGRKTALSRSLATFNSFIDAEDRDLTGTVVTYRRILSPETDLLAPLLHHGKIKPKSFNYAG</sequence>
<comment type="caution">
    <text evidence="1">The sequence shown here is derived from an EMBL/GenBank/DDBJ whole genome shotgun (WGS) entry which is preliminary data.</text>
</comment>
<proteinExistence type="predicted"/>
<evidence type="ECO:0000313" key="1">
    <source>
        <dbReference type="EMBL" id="GIP51793.1"/>
    </source>
</evidence>
<protein>
    <recommendedName>
        <fullName evidence="3">Core-binding (CB) domain-containing protein</fullName>
    </recommendedName>
</protein>
<name>A0ABQ4M723_9BACL</name>
<organism evidence="1 2">
    <name type="scientific">Paenibacillus vini</name>
    <dbReference type="NCBI Taxonomy" id="1476024"/>
    <lineage>
        <taxon>Bacteria</taxon>
        <taxon>Bacillati</taxon>
        <taxon>Bacillota</taxon>
        <taxon>Bacilli</taxon>
        <taxon>Bacillales</taxon>
        <taxon>Paenibacillaceae</taxon>
        <taxon>Paenibacillus</taxon>
    </lineage>
</organism>
<keyword evidence="2" id="KW-1185">Reference proteome</keyword>
<gene>
    <name evidence="1" type="ORF">J42TS3_08280</name>
</gene>
<dbReference type="Proteomes" id="UP000679992">
    <property type="component" value="Unassembled WGS sequence"/>
</dbReference>
<accession>A0ABQ4M723</accession>
<dbReference type="EMBL" id="BOSL01000002">
    <property type="protein sequence ID" value="GIP51793.1"/>
    <property type="molecule type" value="Genomic_DNA"/>
</dbReference>